<protein>
    <submittedName>
        <fullName evidence="1">Uncharacterized protein</fullName>
    </submittedName>
</protein>
<comment type="caution">
    <text evidence="1">The sequence shown here is derived from an EMBL/GenBank/DDBJ whole genome shotgun (WGS) entry which is preliminary data.</text>
</comment>
<gene>
    <name evidence="1" type="ORF">FDY95_23165</name>
</gene>
<keyword evidence="2" id="KW-1185">Reference proteome</keyword>
<reference evidence="1 2" key="1">
    <citation type="submission" date="2019-05" db="EMBL/GenBank/DDBJ databases">
        <title>Hymenobacter edaphi sp. nov., isolated from abandoned arsenic-contaminated farmland soil.</title>
        <authorList>
            <person name="Nie L."/>
        </authorList>
    </citation>
    <scope>NUCLEOTIDE SEQUENCE [LARGE SCALE GENOMIC DNA]</scope>
    <source>
        <strain evidence="1 2">1-3-3-8</strain>
    </source>
</reference>
<organism evidence="1 2">
    <name type="scientific">Hymenobacter jeollabukensis</name>
    <dbReference type="NCBI Taxonomy" id="2025313"/>
    <lineage>
        <taxon>Bacteria</taxon>
        <taxon>Pseudomonadati</taxon>
        <taxon>Bacteroidota</taxon>
        <taxon>Cytophagia</taxon>
        <taxon>Cytophagales</taxon>
        <taxon>Hymenobacteraceae</taxon>
        <taxon>Hymenobacter</taxon>
    </lineage>
</organism>
<proteinExistence type="predicted"/>
<dbReference type="EMBL" id="VAJM01000016">
    <property type="protein sequence ID" value="TLM88736.1"/>
    <property type="molecule type" value="Genomic_DNA"/>
</dbReference>
<evidence type="ECO:0000313" key="1">
    <source>
        <dbReference type="EMBL" id="TLM88736.1"/>
    </source>
</evidence>
<dbReference type="RefSeq" id="WP_138081595.1">
    <property type="nucleotide sequence ID" value="NZ_VAJM01000016.1"/>
</dbReference>
<dbReference type="Proteomes" id="UP000305517">
    <property type="component" value="Unassembled WGS sequence"/>
</dbReference>
<sequence>MSPFFASPGPFLHGPWRVVRYIGGTPYAFPGGGSEAAAAKEAAQLNAHEQQQAEDYAQGELLYALAFA</sequence>
<accession>A0A5R8WIN2</accession>
<evidence type="ECO:0000313" key="2">
    <source>
        <dbReference type="Proteomes" id="UP000305517"/>
    </source>
</evidence>
<dbReference type="AlphaFoldDB" id="A0A5R8WIN2"/>
<name>A0A5R8WIN2_9BACT</name>